<dbReference type="PANTHER" id="PTHR12243:SF67">
    <property type="entry name" value="COREPRESSOR OF PANGOLIN, ISOFORM A-RELATED"/>
    <property type="match status" value="1"/>
</dbReference>
<dbReference type="AlphaFoldDB" id="A0A8R2A9V3"/>
<evidence type="ECO:0000313" key="4">
    <source>
        <dbReference type="Proteomes" id="UP000007819"/>
    </source>
</evidence>
<feature type="region of interest" description="Disordered" evidence="1">
    <location>
        <begin position="170"/>
        <end position="224"/>
    </location>
</feature>
<evidence type="ECO:0000313" key="3">
    <source>
        <dbReference type="EnsemblMetazoa" id="XP_001952093.1"/>
    </source>
</evidence>
<proteinExistence type="predicted"/>
<dbReference type="GO" id="GO:0005667">
    <property type="term" value="C:transcription regulator complex"/>
    <property type="evidence" value="ECO:0007669"/>
    <property type="project" value="TreeGrafter"/>
</dbReference>
<accession>A0A8R2A9V3</accession>
<feature type="domain" description="MADF" evidence="2">
    <location>
        <begin position="73"/>
        <end position="164"/>
    </location>
</feature>
<dbReference type="OMA" id="DEMEPRC"/>
<dbReference type="SMART" id="SM00595">
    <property type="entry name" value="MADF"/>
    <property type="match status" value="1"/>
</dbReference>
<dbReference type="InterPro" id="IPR006578">
    <property type="entry name" value="MADF-dom"/>
</dbReference>
<evidence type="ECO:0000259" key="2">
    <source>
        <dbReference type="PROSITE" id="PS51029"/>
    </source>
</evidence>
<dbReference type="GO" id="GO:0005634">
    <property type="term" value="C:nucleus"/>
    <property type="evidence" value="ECO:0007669"/>
    <property type="project" value="TreeGrafter"/>
</dbReference>
<dbReference type="OrthoDB" id="6159213at2759"/>
<dbReference type="RefSeq" id="XP_001952093.1">
    <property type="nucleotide sequence ID" value="XM_001952058.4"/>
</dbReference>
<dbReference type="GeneID" id="100167001"/>
<name>A0A8R2A9V3_ACYPI</name>
<dbReference type="EnsemblMetazoa" id="XM_001952058.5">
    <property type="protein sequence ID" value="XP_001952093.1"/>
    <property type="gene ID" value="LOC100167001"/>
</dbReference>
<evidence type="ECO:0000256" key="1">
    <source>
        <dbReference type="SAM" id="MobiDB-lite"/>
    </source>
</evidence>
<reference evidence="4" key="1">
    <citation type="submission" date="2010-06" db="EMBL/GenBank/DDBJ databases">
        <authorList>
            <person name="Jiang H."/>
            <person name="Abraham K."/>
            <person name="Ali S."/>
            <person name="Alsbrooks S.L."/>
            <person name="Anim B.N."/>
            <person name="Anosike U.S."/>
            <person name="Attaway T."/>
            <person name="Bandaranaike D.P."/>
            <person name="Battles P.K."/>
            <person name="Bell S.N."/>
            <person name="Bell A.V."/>
            <person name="Beltran B."/>
            <person name="Bickham C."/>
            <person name="Bustamante Y."/>
            <person name="Caleb T."/>
            <person name="Canada A."/>
            <person name="Cardenas V."/>
            <person name="Carter K."/>
            <person name="Chacko J."/>
            <person name="Chandrabose M.N."/>
            <person name="Chavez D."/>
            <person name="Chavez A."/>
            <person name="Chen L."/>
            <person name="Chu H.-S."/>
            <person name="Claassen K.J."/>
            <person name="Cockrell R."/>
            <person name="Collins M."/>
            <person name="Cooper J.A."/>
            <person name="Cree A."/>
            <person name="Curry S.M."/>
            <person name="Da Y."/>
            <person name="Dao M.D."/>
            <person name="Das B."/>
            <person name="Davila M.-L."/>
            <person name="Davy-Carroll L."/>
            <person name="Denson S."/>
            <person name="Dinh H."/>
            <person name="Ebong V.E."/>
            <person name="Edwards J.R."/>
            <person name="Egan A."/>
            <person name="El-Daye J."/>
            <person name="Escobedo L."/>
            <person name="Fernandez S."/>
            <person name="Fernando P.R."/>
            <person name="Flagg N."/>
            <person name="Forbes L.D."/>
            <person name="Fowler R.G."/>
            <person name="Fu Q."/>
            <person name="Gabisi R.A."/>
            <person name="Ganer J."/>
            <person name="Garbino Pronczuk A."/>
            <person name="Garcia R.M."/>
            <person name="Garner T."/>
            <person name="Garrett T.E."/>
            <person name="Gonzalez D.A."/>
            <person name="Hamid H."/>
            <person name="Hawkins E.S."/>
            <person name="Hirani K."/>
            <person name="Hogues M.E."/>
            <person name="Hollins B."/>
            <person name="Hsiao C.-H."/>
            <person name="Jabil R."/>
            <person name="James M.L."/>
            <person name="Jhangiani S.N."/>
            <person name="Johnson B."/>
            <person name="Johnson Q."/>
            <person name="Joshi V."/>
            <person name="Kalu J.B."/>
            <person name="Kam C."/>
            <person name="Kashfia A."/>
            <person name="Keebler J."/>
            <person name="Kisamo H."/>
            <person name="Kovar C.L."/>
            <person name="Lago L.A."/>
            <person name="Lai C.-Y."/>
            <person name="Laidlaw J."/>
            <person name="Lara F."/>
            <person name="Le T.-K."/>
            <person name="Lee S.L."/>
            <person name="Legall F.H."/>
            <person name="Lemon S.J."/>
            <person name="Lewis L.R."/>
            <person name="Li B."/>
            <person name="Liu Y."/>
            <person name="Liu Y.-S."/>
            <person name="Lopez J."/>
            <person name="Lozado R.J."/>
            <person name="Lu J."/>
            <person name="Madu R.C."/>
            <person name="Maheshwari M."/>
            <person name="Maheshwari R."/>
            <person name="Malloy K."/>
            <person name="Martinez E."/>
            <person name="Mathew T."/>
            <person name="Mercado I.C."/>
            <person name="Mercado C."/>
            <person name="Meyer B."/>
            <person name="Montgomery K."/>
            <person name="Morgan M.B."/>
            <person name="Munidasa M."/>
            <person name="Nazareth L.V."/>
            <person name="Nelson J."/>
            <person name="Ng B.M."/>
            <person name="Nguyen N.B."/>
            <person name="Nguyen P.Q."/>
            <person name="Nguyen T."/>
            <person name="Obregon M."/>
            <person name="Okwuonu G.O."/>
            <person name="Onwere C.G."/>
            <person name="Orozco G."/>
            <person name="Parra A."/>
            <person name="Patel S."/>
            <person name="Patil S."/>
            <person name="Perez A."/>
            <person name="Perez Y."/>
            <person name="Pham C."/>
            <person name="Primus E.L."/>
            <person name="Pu L.-L."/>
            <person name="Puazo M."/>
            <person name="Qin X."/>
            <person name="Quiroz J.B."/>
            <person name="Reese J."/>
            <person name="Richards S."/>
            <person name="Rives C.M."/>
            <person name="Robberts R."/>
            <person name="Ruiz S.J."/>
            <person name="Ruiz M.J."/>
            <person name="Santibanez J."/>
            <person name="Schneider B.W."/>
            <person name="Sisson I."/>
            <person name="Smith M."/>
            <person name="Sodergren E."/>
            <person name="Song X.-Z."/>
            <person name="Song B.B."/>
            <person name="Summersgill H."/>
            <person name="Thelus R."/>
            <person name="Thornton R.D."/>
            <person name="Trejos Z.Y."/>
            <person name="Usmani K."/>
            <person name="Vattathil S."/>
            <person name="Villasana D."/>
            <person name="Walker D.L."/>
            <person name="Wang S."/>
            <person name="Wang K."/>
            <person name="White C.S."/>
            <person name="Williams A.C."/>
            <person name="Williamson J."/>
            <person name="Wilson K."/>
            <person name="Woghiren I.O."/>
            <person name="Woodworth J.R."/>
            <person name="Worley K.C."/>
            <person name="Wright R.A."/>
            <person name="Wu W."/>
            <person name="Young L."/>
            <person name="Zhang L."/>
            <person name="Zhang J."/>
            <person name="Zhu Y."/>
            <person name="Muzny D.M."/>
            <person name="Weinstock G."/>
            <person name="Gibbs R.A."/>
        </authorList>
    </citation>
    <scope>NUCLEOTIDE SEQUENCE [LARGE SCALE GENOMIC DNA]</scope>
    <source>
        <strain evidence="4">LSR1</strain>
    </source>
</reference>
<reference evidence="3" key="2">
    <citation type="submission" date="2022-06" db="UniProtKB">
        <authorList>
            <consortium name="EnsemblMetazoa"/>
        </authorList>
    </citation>
    <scope>IDENTIFICATION</scope>
</reference>
<dbReference type="PANTHER" id="PTHR12243">
    <property type="entry name" value="MADF DOMAIN TRANSCRIPTION FACTOR"/>
    <property type="match status" value="1"/>
</dbReference>
<keyword evidence="4" id="KW-1185">Reference proteome</keyword>
<dbReference type="Pfam" id="PF10545">
    <property type="entry name" value="MADF_DNA_bdg"/>
    <property type="match status" value="1"/>
</dbReference>
<organism evidence="3 4">
    <name type="scientific">Acyrthosiphon pisum</name>
    <name type="common">Pea aphid</name>
    <dbReference type="NCBI Taxonomy" id="7029"/>
    <lineage>
        <taxon>Eukaryota</taxon>
        <taxon>Metazoa</taxon>
        <taxon>Ecdysozoa</taxon>
        <taxon>Arthropoda</taxon>
        <taxon>Hexapoda</taxon>
        <taxon>Insecta</taxon>
        <taxon>Pterygota</taxon>
        <taxon>Neoptera</taxon>
        <taxon>Paraneoptera</taxon>
        <taxon>Hemiptera</taxon>
        <taxon>Sternorrhyncha</taxon>
        <taxon>Aphidomorpha</taxon>
        <taxon>Aphidoidea</taxon>
        <taxon>Aphididae</taxon>
        <taxon>Macrosiphini</taxon>
        <taxon>Acyrthosiphon</taxon>
    </lineage>
</organism>
<sequence length="265" mass="31141">MAVPCIQVEKCEKCLNYYPIKSVHQCMHVTVEEPRKLKKILPAVCIGDKVQPFINLSDFDRDQNKVNDKITLCLINAIKARRPLFDHTIPLSERSESIKNKLWNEVYDELQGQITTDELKKKWKYLKEKYVRERQKAKKSDPKGGRRTKWLHYVQLSFLEEVLTQCHDKNNLNLNSNNHSEDSPQSLTTAKEQKRKEKNNYKRRLLNEHTISRPTLPTRLNEEPHDSDVAFGKYIVALMKDIPIKKRKKLQYQFIASLISAQDPE</sequence>
<dbReference type="Proteomes" id="UP000007819">
    <property type="component" value="Chromosome A2"/>
</dbReference>
<protein>
    <recommendedName>
        <fullName evidence="2">MADF domain-containing protein</fullName>
    </recommendedName>
</protein>
<dbReference type="KEGG" id="api:100167001"/>
<feature type="compositionally biased region" description="Basic and acidic residues" evidence="1">
    <location>
        <begin position="191"/>
        <end position="211"/>
    </location>
</feature>
<dbReference type="PROSITE" id="PS51029">
    <property type="entry name" value="MADF"/>
    <property type="match status" value="1"/>
</dbReference>
<dbReference type="InterPro" id="IPR039353">
    <property type="entry name" value="TF_Adf1"/>
</dbReference>
<dbReference type="GO" id="GO:0006357">
    <property type="term" value="P:regulation of transcription by RNA polymerase II"/>
    <property type="evidence" value="ECO:0007669"/>
    <property type="project" value="TreeGrafter"/>
</dbReference>